<dbReference type="Pfam" id="PF02661">
    <property type="entry name" value="Fic"/>
    <property type="match status" value="1"/>
</dbReference>
<dbReference type="InterPro" id="IPR036597">
    <property type="entry name" value="Fido-like_dom_sf"/>
</dbReference>
<dbReference type="EMBL" id="LAZR01032375">
    <property type="protein sequence ID" value="KKL51064.1"/>
    <property type="molecule type" value="Genomic_DNA"/>
</dbReference>
<dbReference type="SUPFAM" id="SSF140931">
    <property type="entry name" value="Fic-like"/>
    <property type="match status" value="1"/>
</dbReference>
<dbReference type="AlphaFoldDB" id="A0A0F9CPF3"/>
<protein>
    <recommendedName>
        <fullName evidence="1">Fido domain-containing protein</fullName>
    </recommendedName>
</protein>
<dbReference type="InterPro" id="IPR040198">
    <property type="entry name" value="Fido_containing"/>
</dbReference>
<sequence length="522" mass="58320">MATPSEKLAESLEVLKSFQDENGIAVIKSREISRTHKDRLVSKGFLIEVIKGWYISVRPDLVQGNSTSWYTSFWHFVSVYFNERFGDEWCLSPEQSLLIHSGNYTVPKQLLVRSPKAGNNKINLIHDTSFFDLRSSMPTKDEIEEKDGLLLFPLASALIASSPGFFSQYPNDARTALAMVKDSSEVLALLLNGGHSVIAGRLAGSFRNIGRDRIAAEIISVMRSADYDARELDPFSDKSSAVLNVHSGSPSANRIKLMWHQMRPYVIKRFPAPPGIPGNTDKYLEKVDDVYKSDAYHSLSIEGYQITSGLIEKVHSGKWDPKNNMEDTHKIDAMAARGYWQAFQSVKVSIKEILKGNDSGNIAECDHGKWYRELFSPSVSAGILKPSDLAGYRNGPVFINGSKHTPPSPEALRDAMPVLFELLREEQESSVRAVLGHFIFVYLHPYMDGNGRIGRFLMNVMLASGGYPWTVISMDHRDRYMDALEKASVELEISEFADFLAIIVQEGTEGISVADIPDETVK</sequence>
<comment type="caution">
    <text evidence="2">The sequence shown here is derived from an EMBL/GenBank/DDBJ whole genome shotgun (WGS) entry which is preliminary data.</text>
</comment>
<feature type="domain" description="Fido" evidence="1">
    <location>
        <begin position="371"/>
        <end position="502"/>
    </location>
</feature>
<evidence type="ECO:0000313" key="2">
    <source>
        <dbReference type="EMBL" id="KKL51064.1"/>
    </source>
</evidence>
<organism evidence="2">
    <name type="scientific">marine sediment metagenome</name>
    <dbReference type="NCBI Taxonomy" id="412755"/>
    <lineage>
        <taxon>unclassified sequences</taxon>
        <taxon>metagenomes</taxon>
        <taxon>ecological metagenomes</taxon>
    </lineage>
</organism>
<dbReference type="Gene3D" id="1.10.3290.10">
    <property type="entry name" value="Fido-like domain"/>
    <property type="match status" value="1"/>
</dbReference>
<name>A0A0F9CPF3_9ZZZZ</name>
<accession>A0A0F9CPF3</accession>
<reference evidence="2" key="1">
    <citation type="journal article" date="2015" name="Nature">
        <title>Complex archaea that bridge the gap between prokaryotes and eukaryotes.</title>
        <authorList>
            <person name="Spang A."/>
            <person name="Saw J.H."/>
            <person name="Jorgensen S.L."/>
            <person name="Zaremba-Niedzwiedzka K."/>
            <person name="Martijn J."/>
            <person name="Lind A.E."/>
            <person name="van Eijk R."/>
            <person name="Schleper C."/>
            <person name="Guy L."/>
            <person name="Ettema T.J."/>
        </authorList>
    </citation>
    <scope>NUCLEOTIDE SEQUENCE</scope>
</reference>
<evidence type="ECO:0000259" key="1">
    <source>
        <dbReference type="PROSITE" id="PS51459"/>
    </source>
</evidence>
<gene>
    <name evidence="2" type="ORF">LCGC14_2299230</name>
</gene>
<dbReference type="PANTHER" id="PTHR13504">
    <property type="entry name" value="FIDO DOMAIN-CONTAINING PROTEIN DDB_G0283145"/>
    <property type="match status" value="1"/>
</dbReference>
<dbReference type="InterPro" id="IPR003812">
    <property type="entry name" value="Fido"/>
</dbReference>
<proteinExistence type="predicted"/>
<dbReference type="PANTHER" id="PTHR13504:SF38">
    <property type="entry name" value="FIDO DOMAIN-CONTAINING PROTEIN"/>
    <property type="match status" value="1"/>
</dbReference>
<dbReference type="PROSITE" id="PS51459">
    <property type="entry name" value="FIDO"/>
    <property type="match status" value="1"/>
</dbReference>